<reference evidence="1 2" key="1">
    <citation type="submission" date="2019-06" db="EMBL/GenBank/DDBJ databases">
        <title>Genome Sequence of the Brown Rot Fungal Pathogen Monilinia laxa.</title>
        <authorList>
            <person name="De Miccolis Angelini R.M."/>
            <person name="Landi L."/>
            <person name="Abate D."/>
            <person name="Pollastro S."/>
            <person name="Romanazzi G."/>
            <person name="Faretra F."/>
        </authorList>
    </citation>
    <scope>NUCLEOTIDE SEQUENCE [LARGE SCALE GENOMIC DNA]</scope>
    <source>
        <strain evidence="1 2">Mlax316</strain>
    </source>
</reference>
<dbReference type="PANTHER" id="PTHR36847:SF1">
    <property type="entry name" value="AMIDOLIGASE ENZYME"/>
    <property type="match status" value="1"/>
</dbReference>
<name>A0A5N6K5U8_MONLA</name>
<dbReference type="InterPro" id="IPR022025">
    <property type="entry name" value="Amidoligase_2"/>
</dbReference>
<evidence type="ECO:0000313" key="2">
    <source>
        <dbReference type="Proteomes" id="UP000326757"/>
    </source>
</evidence>
<dbReference type="Proteomes" id="UP000326757">
    <property type="component" value="Unassembled WGS sequence"/>
</dbReference>
<dbReference type="Pfam" id="PF12224">
    <property type="entry name" value="Amidoligase_2"/>
    <property type="match status" value="1"/>
</dbReference>
<evidence type="ECO:0008006" key="3">
    <source>
        <dbReference type="Google" id="ProtNLM"/>
    </source>
</evidence>
<dbReference type="OrthoDB" id="412402at2759"/>
<accession>A0A5N6K5U8</accession>
<sequence length="335" mass="38694">MSSQSSRDFTFGVEFEFGIRFEKRPFRDQSQIRELIRDTLIAETGLKVRTELEIDGMERGADKIPESQLFTTWAIGTDNSVGFFEETRLDKNHDAFYCCLEMQTPVLEFGPGGFTEIHIVLTALQKHFNVLVNDTCGLHVHVGRGKEGIDHLPLQHLMSTIWVFETQITELLHKSRSSYHIHCSPLYMRSNLGLRGFRGNILDIMLGTNSVNDVINVFGGYENSVNIAYNISNLLQPFVSPVKRTIEFRQHQGCMDSEIVLNWVGFLVELVAWAHKIDHQDFKIFLTKYIDQKEGFSVENLFKEIGLRESVHEFWRDRMAELRAAEQEEENEKEV</sequence>
<dbReference type="PANTHER" id="PTHR36847">
    <property type="entry name" value="AMIDOLIGASE ENZYME"/>
    <property type="match status" value="1"/>
</dbReference>
<evidence type="ECO:0000313" key="1">
    <source>
        <dbReference type="EMBL" id="KAB8297968.1"/>
    </source>
</evidence>
<comment type="caution">
    <text evidence="1">The sequence shown here is derived from an EMBL/GenBank/DDBJ whole genome shotgun (WGS) entry which is preliminary data.</text>
</comment>
<protein>
    <recommendedName>
        <fullName evidence="3">Amidoligase enzyme</fullName>
    </recommendedName>
</protein>
<organism evidence="1 2">
    <name type="scientific">Monilinia laxa</name>
    <name type="common">Brown rot fungus</name>
    <name type="synonym">Sclerotinia laxa</name>
    <dbReference type="NCBI Taxonomy" id="61186"/>
    <lineage>
        <taxon>Eukaryota</taxon>
        <taxon>Fungi</taxon>
        <taxon>Dikarya</taxon>
        <taxon>Ascomycota</taxon>
        <taxon>Pezizomycotina</taxon>
        <taxon>Leotiomycetes</taxon>
        <taxon>Helotiales</taxon>
        <taxon>Sclerotiniaceae</taxon>
        <taxon>Monilinia</taxon>
    </lineage>
</organism>
<dbReference type="AlphaFoldDB" id="A0A5N6K5U8"/>
<keyword evidence="2" id="KW-1185">Reference proteome</keyword>
<proteinExistence type="predicted"/>
<gene>
    <name evidence="1" type="ORF">EYC80_001745</name>
</gene>
<dbReference type="EMBL" id="VIGI01000007">
    <property type="protein sequence ID" value="KAB8297968.1"/>
    <property type="molecule type" value="Genomic_DNA"/>
</dbReference>